<feature type="compositionally biased region" description="Low complexity" evidence="7">
    <location>
        <begin position="219"/>
        <end position="234"/>
    </location>
</feature>
<dbReference type="EMBL" id="MBFR01000244">
    <property type="protein sequence ID" value="PVU90680.1"/>
    <property type="molecule type" value="Genomic_DNA"/>
</dbReference>
<evidence type="ECO:0000256" key="6">
    <source>
        <dbReference type="ARBA" id="ARBA00023136"/>
    </source>
</evidence>
<accession>A0A2T9YEC2</accession>
<dbReference type="OrthoDB" id="6246201at2759"/>
<reference evidence="8 9" key="1">
    <citation type="journal article" date="2018" name="MBio">
        <title>Comparative Genomics Reveals the Core Gene Toolbox for the Fungus-Insect Symbiosis.</title>
        <authorList>
            <person name="Wang Y."/>
            <person name="Stata M."/>
            <person name="Wang W."/>
            <person name="Stajich J.E."/>
            <person name="White M.M."/>
            <person name="Moncalvo J.M."/>
        </authorList>
    </citation>
    <scope>NUCLEOTIDE SEQUENCE [LARGE SCALE GENOMIC DNA]</scope>
    <source>
        <strain evidence="8 9">SWE-8-4</strain>
    </source>
</reference>
<evidence type="ECO:0008006" key="10">
    <source>
        <dbReference type="Google" id="ProtNLM"/>
    </source>
</evidence>
<proteinExistence type="inferred from homology"/>
<evidence type="ECO:0000256" key="4">
    <source>
        <dbReference type="ARBA" id="ARBA00022946"/>
    </source>
</evidence>
<evidence type="ECO:0000313" key="8">
    <source>
        <dbReference type="EMBL" id="PVU90680.1"/>
    </source>
</evidence>
<feature type="region of interest" description="Disordered" evidence="7">
    <location>
        <begin position="219"/>
        <end position="245"/>
    </location>
</feature>
<dbReference type="PANTHER" id="PTHR31107:SF2">
    <property type="entry name" value="CYTOCHROME C OXIDASE ASSEMBLY FACTOR 8"/>
    <property type="match status" value="1"/>
</dbReference>
<gene>
    <name evidence="8" type="ORF">BB561_004772</name>
</gene>
<comment type="caution">
    <text evidence="8">The sequence shown here is derived from an EMBL/GenBank/DDBJ whole genome shotgun (WGS) entry which is preliminary data.</text>
</comment>
<sequence>MLSHAKNHLFNPSTNITRIGVRSFNLFTKKYKTDNKVLKAQKRKADNVYSAKVSQSSLTPGEFMVGQPDPVSNLRPFKLFKPFDETKAERCYRLLREEAERYNQDFWSSNNLAFQKGITDLETKAASEGRKVSDQELSEYYKLYLNSSYIRHATYNRGWWKRNVFMIVPALIAQFNFLRLFKRRKDLYMSRFANSEIYSPEDYDSDNLVKKHNTINPLDASKLSNSSSNDNSYASRRKEKIDSYY</sequence>
<dbReference type="GO" id="GO:0097193">
    <property type="term" value="P:intrinsic apoptotic signaling pathway"/>
    <property type="evidence" value="ECO:0007669"/>
    <property type="project" value="InterPro"/>
</dbReference>
<keyword evidence="4" id="KW-0809">Transit peptide</keyword>
<evidence type="ECO:0000256" key="1">
    <source>
        <dbReference type="ARBA" id="ARBA00004443"/>
    </source>
</evidence>
<keyword evidence="9" id="KW-1185">Reference proteome</keyword>
<dbReference type="GO" id="GO:0005743">
    <property type="term" value="C:mitochondrial inner membrane"/>
    <property type="evidence" value="ECO:0007669"/>
    <property type="project" value="UniProtKB-SubCell"/>
</dbReference>
<name>A0A2T9YEC2_9FUNG</name>
<evidence type="ECO:0000256" key="5">
    <source>
        <dbReference type="ARBA" id="ARBA00023128"/>
    </source>
</evidence>
<comment type="subcellular location">
    <subcellularLocation>
        <location evidence="1">Mitochondrion inner membrane</location>
        <topology evidence="1">Peripheral membrane protein</topology>
        <orientation evidence="1">Matrix side</orientation>
    </subcellularLocation>
</comment>
<organism evidence="8 9">
    <name type="scientific">Smittium simulii</name>
    <dbReference type="NCBI Taxonomy" id="133385"/>
    <lineage>
        <taxon>Eukaryota</taxon>
        <taxon>Fungi</taxon>
        <taxon>Fungi incertae sedis</taxon>
        <taxon>Zoopagomycota</taxon>
        <taxon>Kickxellomycotina</taxon>
        <taxon>Harpellomycetes</taxon>
        <taxon>Harpellales</taxon>
        <taxon>Legeriomycetaceae</taxon>
        <taxon>Smittium</taxon>
    </lineage>
</organism>
<dbReference type="Proteomes" id="UP000245383">
    <property type="component" value="Unassembled WGS sequence"/>
</dbReference>
<dbReference type="InterPro" id="IPR018796">
    <property type="entry name" value="COA8"/>
</dbReference>
<dbReference type="AlphaFoldDB" id="A0A2T9YEC2"/>
<evidence type="ECO:0000256" key="2">
    <source>
        <dbReference type="ARBA" id="ARBA00005453"/>
    </source>
</evidence>
<keyword evidence="3" id="KW-0999">Mitochondrion inner membrane</keyword>
<dbReference type="PANTHER" id="PTHR31107">
    <property type="entry name" value="APOPTOGENIC PROTEIN 1, MITOCHONDRIAL"/>
    <property type="match status" value="1"/>
</dbReference>
<dbReference type="Pfam" id="PF10231">
    <property type="entry name" value="COA8"/>
    <property type="match status" value="1"/>
</dbReference>
<evidence type="ECO:0000313" key="9">
    <source>
        <dbReference type="Proteomes" id="UP000245383"/>
    </source>
</evidence>
<keyword evidence="6" id="KW-0472">Membrane</keyword>
<evidence type="ECO:0000256" key="3">
    <source>
        <dbReference type="ARBA" id="ARBA00022792"/>
    </source>
</evidence>
<keyword evidence="5" id="KW-0496">Mitochondrion</keyword>
<protein>
    <recommendedName>
        <fullName evidence="10">Apoptogenic protein 1, mitochondrial</fullName>
    </recommendedName>
</protein>
<evidence type="ECO:0000256" key="7">
    <source>
        <dbReference type="SAM" id="MobiDB-lite"/>
    </source>
</evidence>
<comment type="similarity">
    <text evidence="2">Belongs to the COA8 family.</text>
</comment>